<name>A0AA38GJM6_TAXCH</name>
<proteinExistence type="inferred from homology"/>
<dbReference type="Proteomes" id="UP000824469">
    <property type="component" value="Unassembled WGS sequence"/>
</dbReference>
<dbReference type="InterPro" id="IPR023213">
    <property type="entry name" value="CAT-like_dom_sf"/>
</dbReference>
<accession>A0AA38GJM6</accession>
<dbReference type="EMBL" id="JAHRHJ020000003">
    <property type="protein sequence ID" value="KAH9322994.1"/>
    <property type="molecule type" value="Genomic_DNA"/>
</dbReference>
<dbReference type="Gene3D" id="3.30.559.10">
    <property type="entry name" value="Chloramphenicol acetyltransferase-like domain"/>
    <property type="match status" value="2"/>
</dbReference>
<dbReference type="OMA" id="IIQARWE"/>
<reference evidence="2 3" key="1">
    <citation type="journal article" date="2021" name="Nat. Plants">
        <title>The Taxus genome provides insights into paclitaxel biosynthesis.</title>
        <authorList>
            <person name="Xiong X."/>
            <person name="Gou J."/>
            <person name="Liao Q."/>
            <person name="Li Y."/>
            <person name="Zhou Q."/>
            <person name="Bi G."/>
            <person name="Li C."/>
            <person name="Du R."/>
            <person name="Wang X."/>
            <person name="Sun T."/>
            <person name="Guo L."/>
            <person name="Liang H."/>
            <person name="Lu P."/>
            <person name="Wu Y."/>
            <person name="Zhang Z."/>
            <person name="Ro D.K."/>
            <person name="Shang Y."/>
            <person name="Huang S."/>
            <person name="Yan J."/>
        </authorList>
    </citation>
    <scope>NUCLEOTIDE SEQUENCE [LARGE SCALE GENOMIC DNA]</scope>
    <source>
        <strain evidence="2">Ta-2019</strain>
    </source>
</reference>
<dbReference type="AlphaFoldDB" id="A0AA38GJM6"/>
<gene>
    <name evidence="2" type="ORF">KI387_017633</name>
</gene>
<feature type="non-terminal residue" evidence="2">
    <location>
        <position position="1"/>
    </location>
</feature>
<protein>
    <submittedName>
        <fullName evidence="2">Uncharacterized protein</fullName>
    </submittedName>
</protein>
<evidence type="ECO:0000313" key="3">
    <source>
        <dbReference type="Proteomes" id="UP000824469"/>
    </source>
</evidence>
<dbReference type="PANTHER" id="PTHR31642:SF9">
    <property type="entry name" value="BENZYL ALCOHOL O-BENZOYLTRANSFERASE"/>
    <property type="match status" value="1"/>
</dbReference>
<dbReference type="Pfam" id="PF02458">
    <property type="entry name" value="Transferase"/>
    <property type="match status" value="2"/>
</dbReference>
<dbReference type="GO" id="GO:0016747">
    <property type="term" value="F:acyltransferase activity, transferring groups other than amino-acyl groups"/>
    <property type="evidence" value="ECO:0007669"/>
    <property type="project" value="TreeGrafter"/>
</dbReference>
<comment type="similarity">
    <text evidence="1">Belongs to the plant acyltransferase family.</text>
</comment>
<dbReference type="PANTHER" id="PTHR31642">
    <property type="entry name" value="TRICHOTHECENE 3-O-ACETYLTRANSFERASE"/>
    <property type="match status" value="1"/>
</dbReference>
<sequence>STSMSGNLSVQTVKIQHGVLFLSNLNDRTGVRLHASQIQFYECNKTRQEDPAKVVKEALGKVLVHFYPLAGILRASPRSPSKLLLHCTSDGVSFVEADDDVSLQHLFNNNNMLILPFHCVEKLFDDAFVSTNIINSPLISIQGYYGNANILAYADTTSADLINNALSFATKLVHDAKTKVNEEYIRSVIDLIELRPVPPLPGVKRGIGLLVILNISRIGYNEIYFGWEKAVYGEDSLHTLPRTMSPFISVVDKNSGKVEIAAALCFPASAMQVIEAEILKPKMRSNTPVFSSSL</sequence>
<evidence type="ECO:0000313" key="2">
    <source>
        <dbReference type="EMBL" id="KAH9322994.1"/>
    </source>
</evidence>
<keyword evidence="3" id="KW-1185">Reference proteome</keyword>
<dbReference type="InterPro" id="IPR050317">
    <property type="entry name" value="Plant_Fungal_Acyltransferase"/>
</dbReference>
<evidence type="ECO:0000256" key="1">
    <source>
        <dbReference type="ARBA" id="ARBA00009861"/>
    </source>
</evidence>
<comment type="caution">
    <text evidence="2">The sequence shown here is derived from an EMBL/GenBank/DDBJ whole genome shotgun (WGS) entry which is preliminary data.</text>
</comment>
<organism evidence="2 3">
    <name type="scientific">Taxus chinensis</name>
    <name type="common">Chinese yew</name>
    <name type="synonym">Taxus wallichiana var. chinensis</name>
    <dbReference type="NCBI Taxonomy" id="29808"/>
    <lineage>
        <taxon>Eukaryota</taxon>
        <taxon>Viridiplantae</taxon>
        <taxon>Streptophyta</taxon>
        <taxon>Embryophyta</taxon>
        <taxon>Tracheophyta</taxon>
        <taxon>Spermatophyta</taxon>
        <taxon>Pinopsida</taxon>
        <taxon>Pinidae</taxon>
        <taxon>Conifers II</taxon>
        <taxon>Cupressales</taxon>
        <taxon>Taxaceae</taxon>
        <taxon>Taxus</taxon>
    </lineage>
</organism>